<feature type="signal peptide" evidence="1">
    <location>
        <begin position="1"/>
        <end position="28"/>
    </location>
</feature>
<dbReference type="EMBL" id="JABFUD020000008">
    <property type="protein sequence ID" value="KAI5076009.1"/>
    <property type="molecule type" value="Genomic_DNA"/>
</dbReference>
<comment type="caution">
    <text evidence="2">The sequence shown here is derived from an EMBL/GenBank/DDBJ whole genome shotgun (WGS) entry which is preliminary data.</text>
</comment>
<name>A0A9D4UXU7_ADICA</name>
<feature type="chain" id="PRO_5039307975" evidence="1">
    <location>
        <begin position="29"/>
        <end position="347"/>
    </location>
</feature>
<gene>
    <name evidence="2" type="ORF">GOP47_0008074</name>
</gene>
<evidence type="ECO:0000256" key="1">
    <source>
        <dbReference type="SAM" id="SignalP"/>
    </source>
</evidence>
<accession>A0A9D4UXU7</accession>
<keyword evidence="1" id="KW-0732">Signal</keyword>
<dbReference type="AlphaFoldDB" id="A0A9D4UXU7"/>
<keyword evidence="3" id="KW-1185">Reference proteome</keyword>
<sequence length="347" mass="38270">MVMRMWMHAVMVYLLVLMLLNVLQPCLSSLTPPAGNSLAIKTKTRNGMQLYRCIDGEWVIGSAYATLLDYDTGEVVGNYTLVKNVKVPKLAGTWMYHNNEGDHAESGSAYSVVTGKKISVGRSKTENDLPDYLALASSHGYEGALSQVSYIARLNTKGGAKQDEGYCEVQYFKIIKVPFQAEFHFWKQDLLPPSMPYGITVGKGRPIQAFYGTGLITFAYDGTKWVQRKVDAKMYDVPGGTLVGSYFTRSVTDYKGGSFCWQVDNPNGFILVGKPATTPLQVSPGCMPWSLNLITTSTGNSSMFGPYTYVQTVSTTGGLPPTTLAKKPQKGSIWRSPFSAIYWFYCN</sequence>
<evidence type="ECO:0000313" key="2">
    <source>
        <dbReference type="EMBL" id="KAI5076009.1"/>
    </source>
</evidence>
<organism evidence="2 3">
    <name type="scientific">Adiantum capillus-veneris</name>
    <name type="common">Maidenhair fern</name>
    <dbReference type="NCBI Taxonomy" id="13818"/>
    <lineage>
        <taxon>Eukaryota</taxon>
        <taxon>Viridiplantae</taxon>
        <taxon>Streptophyta</taxon>
        <taxon>Embryophyta</taxon>
        <taxon>Tracheophyta</taxon>
        <taxon>Polypodiopsida</taxon>
        <taxon>Polypodiidae</taxon>
        <taxon>Polypodiales</taxon>
        <taxon>Pteridineae</taxon>
        <taxon>Pteridaceae</taxon>
        <taxon>Vittarioideae</taxon>
        <taxon>Adiantum</taxon>
    </lineage>
</organism>
<dbReference type="OrthoDB" id="1859733at2759"/>
<dbReference type="PANTHER" id="PTHR35567">
    <property type="entry name" value="MALATE DEHYDROGENASE (AFU_ORTHOLOGUE AFUA_2G13800)"/>
    <property type="match status" value="1"/>
</dbReference>
<evidence type="ECO:0000313" key="3">
    <source>
        <dbReference type="Proteomes" id="UP000886520"/>
    </source>
</evidence>
<dbReference type="InterPro" id="IPR021851">
    <property type="entry name" value="DUF3455"/>
</dbReference>
<protein>
    <submittedName>
        <fullName evidence="2">Uncharacterized protein</fullName>
    </submittedName>
</protein>
<proteinExistence type="predicted"/>
<dbReference type="Pfam" id="PF11937">
    <property type="entry name" value="DUF3455"/>
    <property type="match status" value="1"/>
</dbReference>
<dbReference type="PANTHER" id="PTHR35567:SF12">
    <property type="match status" value="1"/>
</dbReference>
<dbReference type="Proteomes" id="UP000886520">
    <property type="component" value="Chromosome 8"/>
</dbReference>
<reference evidence="2" key="1">
    <citation type="submission" date="2021-01" db="EMBL/GenBank/DDBJ databases">
        <title>Adiantum capillus-veneris genome.</title>
        <authorList>
            <person name="Fang Y."/>
            <person name="Liao Q."/>
        </authorList>
    </citation>
    <scope>NUCLEOTIDE SEQUENCE</scope>
    <source>
        <strain evidence="2">H3</strain>
        <tissue evidence="2">Leaf</tissue>
    </source>
</reference>